<name>A0AAJ2ETZ3_9HYPH</name>
<dbReference type="InterPro" id="IPR036465">
    <property type="entry name" value="vWFA_dom_sf"/>
</dbReference>
<dbReference type="Proteomes" id="UP001255601">
    <property type="component" value="Unassembled WGS sequence"/>
</dbReference>
<dbReference type="EMBL" id="JAVIZC010000001">
    <property type="protein sequence ID" value="MDR6100902.1"/>
    <property type="molecule type" value="Genomic_DNA"/>
</dbReference>
<comment type="caution">
    <text evidence="2">The sequence shown here is derived from an EMBL/GenBank/DDBJ whole genome shotgun (WGS) entry which is preliminary data.</text>
</comment>
<dbReference type="Pfam" id="PF13400">
    <property type="entry name" value="Tad"/>
    <property type="match status" value="1"/>
</dbReference>
<reference evidence="2" key="1">
    <citation type="submission" date="2023-08" db="EMBL/GenBank/DDBJ databases">
        <title>Functional and genomic diversity of the sorghum phyllosphere microbiome.</title>
        <authorList>
            <person name="Shade A."/>
        </authorList>
    </citation>
    <scope>NUCLEOTIDE SEQUENCE</scope>
    <source>
        <strain evidence="2">SORGH_AS_0974</strain>
    </source>
</reference>
<evidence type="ECO:0000313" key="3">
    <source>
        <dbReference type="Proteomes" id="UP001255601"/>
    </source>
</evidence>
<dbReference type="SUPFAM" id="SSF53300">
    <property type="entry name" value="vWA-like"/>
    <property type="match status" value="1"/>
</dbReference>
<organism evidence="2 3">
    <name type="scientific">Agrobacterium larrymoorei</name>
    <dbReference type="NCBI Taxonomy" id="160699"/>
    <lineage>
        <taxon>Bacteria</taxon>
        <taxon>Pseudomonadati</taxon>
        <taxon>Pseudomonadota</taxon>
        <taxon>Alphaproteobacteria</taxon>
        <taxon>Hyphomicrobiales</taxon>
        <taxon>Rhizobiaceae</taxon>
        <taxon>Rhizobium/Agrobacterium group</taxon>
        <taxon>Agrobacterium</taxon>
    </lineage>
</organism>
<sequence length="488" mass="53207">MRRVILKAARGSKALRILGANLVRHEAGSFAILSAVLLSCLIIAAGCAIDISRLVSARTNAQVIVDAATLAAAASVKDSVVDLKTIAAQYLKNGQSSDAAAVRLTAFSVDKNKNLVSVEANGEVPTTFMKFVSIKTMPFTIFAQAKRTGPQAVEVVLVLDNTWSMNGEKLAALKQAALNLVAIAEKNNKGRLKIGLVPYADYVNVGVQNRYQPWVSVRQDYLATTPQSCWMETTKTECTRGPQKFCTRVVDGIPEKYDCTEWQCVAIPITPYRKCVGGDTIPYKWYGCVGSRTSNALHLSDESPSIPYPGLLNWRQNCLNPIIPLTSAIDLIRTEILKMVVQVGDYRPETYIPAGLVWGINVLSPTRPFTEGAAFSEDNVNPKKVMVLMTDGANTLILDKSTGQHVHATSKTQLAKTYSDMQALCLYARSKKIDVFTVSFMVSEDEGRKAMADCASNPQYNFDASTPQDLIAAFTKIATSFSKVILVK</sequence>
<accession>A0AAJ2ETZ3</accession>
<dbReference type="Gene3D" id="3.40.50.410">
    <property type="entry name" value="von Willebrand factor, type A domain"/>
    <property type="match status" value="1"/>
</dbReference>
<proteinExistence type="predicted"/>
<protein>
    <submittedName>
        <fullName evidence="2">Flp pilus assembly protein TadG</fullName>
    </submittedName>
</protein>
<dbReference type="InterPro" id="IPR028087">
    <property type="entry name" value="Tad_N"/>
</dbReference>
<dbReference type="RefSeq" id="WP_309769877.1">
    <property type="nucleotide sequence ID" value="NZ_JAVIZC010000001.1"/>
</dbReference>
<evidence type="ECO:0000313" key="2">
    <source>
        <dbReference type="EMBL" id="MDR6100902.1"/>
    </source>
</evidence>
<feature type="domain" description="Putative Flp pilus-assembly TadG-like N-terminal" evidence="1">
    <location>
        <begin position="28"/>
        <end position="74"/>
    </location>
</feature>
<gene>
    <name evidence="2" type="ORF">QE369_001080</name>
</gene>
<evidence type="ECO:0000259" key="1">
    <source>
        <dbReference type="Pfam" id="PF13400"/>
    </source>
</evidence>
<dbReference type="AlphaFoldDB" id="A0AAJ2ETZ3"/>